<name>A0A0C3KZF1_9AGAM</name>
<dbReference type="HOGENOM" id="CLU_054590_0_1_1"/>
<evidence type="ECO:0000259" key="1">
    <source>
        <dbReference type="Pfam" id="PF01738"/>
    </source>
</evidence>
<dbReference type="GO" id="GO:0016787">
    <property type="term" value="F:hydrolase activity"/>
    <property type="evidence" value="ECO:0007669"/>
    <property type="project" value="InterPro"/>
</dbReference>
<dbReference type="Pfam" id="PF01738">
    <property type="entry name" value="DLH"/>
    <property type="match status" value="1"/>
</dbReference>
<accession>A0A0C3KZF1</accession>
<dbReference type="SUPFAM" id="SSF53474">
    <property type="entry name" value="alpha/beta-Hydrolases"/>
    <property type="match status" value="1"/>
</dbReference>
<reference evidence="3" key="2">
    <citation type="submission" date="2015-01" db="EMBL/GenBank/DDBJ databases">
        <title>Evolutionary Origins and Diversification of the Mycorrhizal Mutualists.</title>
        <authorList>
            <consortium name="DOE Joint Genome Institute"/>
            <consortium name="Mycorrhizal Genomics Consortium"/>
            <person name="Kohler A."/>
            <person name="Kuo A."/>
            <person name="Nagy L.G."/>
            <person name="Floudas D."/>
            <person name="Copeland A."/>
            <person name="Barry K.W."/>
            <person name="Cichocki N."/>
            <person name="Veneault-Fourrey C."/>
            <person name="LaButti K."/>
            <person name="Lindquist E.A."/>
            <person name="Lipzen A."/>
            <person name="Lundell T."/>
            <person name="Morin E."/>
            <person name="Murat C."/>
            <person name="Riley R."/>
            <person name="Ohm R."/>
            <person name="Sun H."/>
            <person name="Tunlid A."/>
            <person name="Henrissat B."/>
            <person name="Grigoriev I.V."/>
            <person name="Hibbett D.S."/>
            <person name="Martin F."/>
        </authorList>
    </citation>
    <scope>NUCLEOTIDE SEQUENCE [LARGE SCALE GENOMIC DNA]</scope>
    <source>
        <strain evidence="3">MUT 4182</strain>
    </source>
</reference>
<protein>
    <recommendedName>
        <fullName evidence="1">Dienelactone hydrolase domain-containing protein</fullName>
    </recommendedName>
</protein>
<evidence type="ECO:0000313" key="3">
    <source>
        <dbReference type="Proteomes" id="UP000054248"/>
    </source>
</evidence>
<sequence length="254" mass="27688">MTSSACCSIPPVIIQGYEKKGDYSPYGGLEKAYITGPDPKDTGRAILVVYDVLGYSTQGLQGADILAQSVNARVVVPDFLRGSYFDLAWMKPDASPEDKERMQQFRADKANPIKYLEEVATVASSLKAAGAKKVALVGFCWGGKVATLTGTDPDVVDATVVIHPGAVDPQDAEGVAVPFAMYDSKDEDKEKCDAFMKALESKPFAAKNERKRYDTMHHGWAAARGNLENEENLKEFKDVFATMSAFLNRVLDSE</sequence>
<organism evidence="2 3">
    <name type="scientific">Tulasnella calospora MUT 4182</name>
    <dbReference type="NCBI Taxonomy" id="1051891"/>
    <lineage>
        <taxon>Eukaryota</taxon>
        <taxon>Fungi</taxon>
        <taxon>Dikarya</taxon>
        <taxon>Basidiomycota</taxon>
        <taxon>Agaricomycotina</taxon>
        <taxon>Agaricomycetes</taxon>
        <taxon>Cantharellales</taxon>
        <taxon>Tulasnellaceae</taxon>
        <taxon>Tulasnella</taxon>
    </lineage>
</organism>
<keyword evidence="3" id="KW-1185">Reference proteome</keyword>
<dbReference type="PANTHER" id="PTHR47668:SF1">
    <property type="entry name" value="DIENELACTONE HYDROLASE DOMAIN-CONTAINING PROTEIN-RELATED"/>
    <property type="match status" value="1"/>
</dbReference>
<reference evidence="2 3" key="1">
    <citation type="submission" date="2014-04" db="EMBL/GenBank/DDBJ databases">
        <authorList>
            <consortium name="DOE Joint Genome Institute"/>
            <person name="Kuo A."/>
            <person name="Girlanda M."/>
            <person name="Perotto S."/>
            <person name="Kohler A."/>
            <person name="Nagy L.G."/>
            <person name="Floudas D."/>
            <person name="Copeland A."/>
            <person name="Barry K.W."/>
            <person name="Cichocki N."/>
            <person name="Veneault-Fourrey C."/>
            <person name="LaButti K."/>
            <person name="Lindquist E.A."/>
            <person name="Lipzen A."/>
            <person name="Lundell T."/>
            <person name="Morin E."/>
            <person name="Murat C."/>
            <person name="Sun H."/>
            <person name="Tunlid A."/>
            <person name="Henrissat B."/>
            <person name="Grigoriev I.V."/>
            <person name="Hibbett D.S."/>
            <person name="Martin F."/>
            <person name="Nordberg H.P."/>
            <person name="Cantor M.N."/>
            <person name="Hua S.X."/>
        </authorList>
    </citation>
    <scope>NUCLEOTIDE SEQUENCE [LARGE SCALE GENOMIC DNA]</scope>
    <source>
        <strain evidence="2 3">MUT 4182</strain>
    </source>
</reference>
<feature type="domain" description="Dienelactone hydrolase" evidence="1">
    <location>
        <begin position="32"/>
        <end position="249"/>
    </location>
</feature>
<dbReference type="AlphaFoldDB" id="A0A0C3KZF1"/>
<dbReference type="Proteomes" id="UP000054248">
    <property type="component" value="Unassembled WGS sequence"/>
</dbReference>
<dbReference type="PANTHER" id="PTHR47668">
    <property type="entry name" value="DIENELACTONE HYDROLASE FAMILY PROTEIN (AFU_ORTHOLOGUE AFUA_6G01940)"/>
    <property type="match status" value="1"/>
</dbReference>
<evidence type="ECO:0000313" key="2">
    <source>
        <dbReference type="EMBL" id="KIO26768.1"/>
    </source>
</evidence>
<gene>
    <name evidence="2" type="ORF">M407DRAFT_197311</name>
</gene>
<dbReference type="InterPro" id="IPR002925">
    <property type="entry name" value="Dienelactn_hydro"/>
</dbReference>
<dbReference type="STRING" id="1051891.A0A0C3KZF1"/>
<dbReference type="EMBL" id="KN823019">
    <property type="protein sequence ID" value="KIO26768.1"/>
    <property type="molecule type" value="Genomic_DNA"/>
</dbReference>
<dbReference type="InterPro" id="IPR029058">
    <property type="entry name" value="AB_hydrolase_fold"/>
</dbReference>
<dbReference type="Gene3D" id="3.40.50.1820">
    <property type="entry name" value="alpha/beta hydrolase"/>
    <property type="match status" value="1"/>
</dbReference>
<proteinExistence type="predicted"/>
<dbReference type="OrthoDB" id="2147163at2759"/>